<accession>A0A6J7F0H7</accession>
<name>A0A6J7F0H7_9ZZZZ</name>
<reference evidence="1" key="1">
    <citation type="submission" date="2020-05" db="EMBL/GenBank/DDBJ databases">
        <authorList>
            <person name="Chiriac C."/>
            <person name="Salcher M."/>
            <person name="Ghai R."/>
            <person name="Kavagutti S V."/>
        </authorList>
    </citation>
    <scope>NUCLEOTIDE SEQUENCE</scope>
</reference>
<dbReference type="AlphaFoldDB" id="A0A6J7F0H7"/>
<sequence>MGAHMSNEIIEVGEDTEVAIVLDADGNPVAAIVDDIVVATGADGTIVDETIDILDADGNVVVEDEIVSVYDADGNLVVEVEETTVA</sequence>
<evidence type="ECO:0000313" key="1">
    <source>
        <dbReference type="EMBL" id="CAB4886985.1"/>
    </source>
</evidence>
<organism evidence="1">
    <name type="scientific">freshwater metagenome</name>
    <dbReference type="NCBI Taxonomy" id="449393"/>
    <lineage>
        <taxon>unclassified sequences</taxon>
        <taxon>metagenomes</taxon>
        <taxon>ecological metagenomes</taxon>
    </lineage>
</organism>
<proteinExistence type="predicted"/>
<protein>
    <submittedName>
        <fullName evidence="1">Unannotated protein</fullName>
    </submittedName>
</protein>
<gene>
    <name evidence="1" type="ORF">UFOPK3402_02001</name>
</gene>
<dbReference type="EMBL" id="CAFBLS010000336">
    <property type="protein sequence ID" value="CAB4886985.1"/>
    <property type="molecule type" value="Genomic_DNA"/>
</dbReference>